<dbReference type="HOGENOM" id="CLU_055069_0_0_2"/>
<protein>
    <submittedName>
        <fullName evidence="2">Probable glycosyltransferase, type 1</fullName>
        <ecNumber evidence="2">2.4.-.-</ecNumber>
    </submittedName>
</protein>
<evidence type="ECO:0000313" key="3">
    <source>
        <dbReference type="Proteomes" id="UP000011867"/>
    </source>
</evidence>
<dbReference type="AlphaFoldDB" id="M1XKK5"/>
<keyword evidence="3" id="KW-1185">Reference proteome</keyword>
<dbReference type="SUPFAM" id="SSF53756">
    <property type="entry name" value="UDP-Glycosyltransferase/glycogen phosphorylase"/>
    <property type="match status" value="1"/>
</dbReference>
<dbReference type="eggNOG" id="arCOG01407">
    <property type="taxonomic scope" value="Archaea"/>
</dbReference>
<dbReference type="Gene3D" id="3.40.50.2000">
    <property type="entry name" value="Glycogen Phosphorylase B"/>
    <property type="match status" value="2"/>
</dbReference>
<dbReference type="CDD" id="cd03801">
    <property type="entry name" value="GT4_PimA-like"/>
    <property type="match status" value="1"/>
</dbReference>
<evidence type="ECO:0000259" key="1">
    <source>
        <dbReference type="Pfam" id="PF13439"/>
    </source>
</evidence>
<dbReference type="OrthoDB" id="17979at2157"/>
<keyword evidence="2" id="KW-0808">Transferase</keyword>
<dbReference type="PANTHER" id="PTHR45947:SF3">
    <property type="entry name" value="SULFOQUINOVOSYL TRANSFERASE SQD2"/>
    <property type="match status" value="1"/>
</dbReference>
<proteinExistence type="predicted"/>
<name>M1XKK5_NATM8</name>
<dbReference type="InterPro" id="IPR028098">
    <property type="entry name" value="Glyco_trans_4-like_N"/>
</dbReference>
<dbReference type="KEGG" id="nmo:Nmlp_1875"/>
<dbReference type="InterPro" id="IPR050194">
    <property type="entry name" value="Glycosyltransferase_grp1"/>
</dbReference>
<gene>
    <name evidence="2" type="primary">gth2</name>
    <name evidence="2" type="ordered locus">Nmlp_1875</name>
</gene>
<dbReference type="RefSeq" id="WP_015408887.1">
    <property type="nucleotide sequence ID" value="NC_020388.1"/>
</dbReference>
<keyword evidence="2" id="KW-0328">Glycosyltransferase</keyword>
<dbReference type="EMBL" id="HF582854">
    <property type="protein sequence ID" value="CCQ36063.1"/>
    <property type="molecule type" value="Genomic_DNA"/>
</dbReference>
<accession>M1XKK5</accession>
<sequence length="358" mass="39766">MRVLHYLELRDRLQRSGIGTAVRHQRAALADSPLWLSTSPWRGGGPLTAIYKRAIGDGAFREFDLAHCHLPGPGTVAVAEHARRNDIPLIAHAHVTREDFAGSFRGSTAAGPLLQRYLAWLYSRADLLLCPSEYTRSVLQSYPVDAPIRTITNGVDLAALAGHGALRRTYRRRFGLDGVVVYAVGNVFERKGVGTFCRLARRSDREFVWFGPYDDGPHASPTVRRLTANPPENVTFTGWIEDIRGAYAAGDVFCLPTRVENQGIAVLEAMACGAAVVLRRLPVFEEFYTHGEDCLLCETLSEFEAAIERLAANPGLRRRLGERAAETAREHGFDRVRRELEAAYEEARERAADEHATD</sequence>
<dbReference type="STRING" id="268739.Nmlp_1875"/>
<evidence type="ECO:0000313" key="2">
    <source>
        <dbReference type="EMBL" id="CCQ36063.1"/>
    </source>
</evidence>
<feature type="domain" description="Glycosyltransferase subfamily 4-like N-terminal" evidence="1">
    <location>
        <begin position="40"/>
        <end position="158"/>
    </location>
</feature>
<dbReference type="GeneID" id="14652590"/>
<reference evidence="2 3" key="1">
    <citation type="journal article" date="2013" name="Genome Announc.">
        <title>Genome of the haloarchaeon Natronomonas moolapensis, a neutrophilic member of a previously haloalkaliphilic genus.</title>
        <authorList>
            <person name="Dyall-Smith M.L."/>
            <person name="Pfeiffer F."/>
            <person name="Oberwinkler T."/>
            <person name="Klee K."/>
            <person name="Rampp M."/>
            <person name="Palm P."/>
            <person name="Gross K."/>
            <person name="Schuster S.C."/>
            <person name="Oesterhelt D."/>
        </authorList>
    </citation>
    <scope>NUCLEOTIDE SEQUENCE [LARGE SCALE GENOMIC DNA]</scope>
    <source>
        <strain evidence="3">DSM 18674 / JCM 14361 / 8.8.11</strain>
    </source>
</reference>
<dbReference type="GO" id="GO:0016757">
    <property type="term" value="F:glycosyltransferase activity"/>
    <property type="evidence" value="ECO:0007669"/>
    <property type="project" value="UniProtKB-KW"/>
</dbReference>
<dbReference type="EC" id="2.4.-.-" evidence="2"/>
<dbReference type="Pfam" id="PF13692">
    <property type="entry name" value="Glyco_trans_1_4"/>
    <property type="match status" value="1"/>
</dbReference>
<organism evidence="2 3">
    <name type="scientific">Natronomonas moolapensis (strain DSM 18674 / CECT 7526 / JCM 14361 / 8.8.11)</name>
    <dbReference type="NCBI Taxonomy" id="268739"/>
    <lineage>
        <taxon>Archaea</taxon>
        <taxon>Methanobacteriati</taxon>
        <taxon>Methanobacteriota</taxon>
        <taxon>Stenosarchaea group</taxon>
        <taxon>Halobacteria</taxon>
        <taxon>Halobacteriales</taxon>
        <taxon>Natronomonadaceae</taxon>
        <taxon>Natronomonas</taxon>
    </lineage>
</organism>
<dbReference type="PANTHER" id="PTHR45947">
    <property type="entry name" value="SULFOQUINOVOSYL TRANSFERASE SQD2"/>
    <property type="match status" value="1"/>
</dbReference>
<dbReference type="Pfam" id="PF13439">
    <property type="entry name" value="Glyco_transf_4"/>
    <property type="match status" value="1"/>
</dbReference>
<dbReference type="Proteomes" id="UP000011867">
    <property type="component" value="Chromosome"/>
</dbReference>